<evidence type="ECO:0000256" key="4">
    <source>
        <dbReference type="SAM" id="SignalP"/>
    </source>
</evidence>
<dbReference type="InterPro" id="IPR026045">
    <property type="entry name" value="Ferric-bd"/>
</dbReference>
<evidence type="ECO:0000313" key="5">
    <source>
        <dbReference type="EMBL" id="GAA4345762.1"/>
    </source>
</evidence>
<evidence type="ECO:0000313" key="6">
    <source>
        <dbReference type="Proteomes" id="UP001501294"/>
    </source>
</evidence>
<dbReference type="Proteomes" id="UP001501294">
    <property type="component" value="Unassembled WGS sequence"/>
</dbReference>
<keyword evidence="2 4" id="KW-0732">Signal</keyword>
<evidence type="ECO:0000256" key="2">
    <source>
        <dbReference type="ARBA" id="ARBA00022729"/>
    </source>
</evidence>
<comment type="similarity">
    <text evidence="1">Belongs to the bacterial solute-binding protein 1 family.</text>
</comment>
<keyword evidence="6" id="KW-1185">Reference proteome</keyword>
<reference evidence="6" key="1">
    <citation type="journal article" date="2019" name="Int. J. Syst. Evol. Microbiol.">
        <title>The Global Catalogue of Microorganisms (GCM) 10K type strain sequencing project: providing services to taxonomists for standard genome sequencing and annotation.</title>
        <authorList>
            <consortium name="The Broad Institute Genomics Platform"/>
            <consortium name="The Broad Institute Genome Sequencing Center for Infectious Disease"/>
            <person name="Wu L."/>
            <person name="Ma J."/>
        </authorList>
    </citation>
    <scope>NUCLEOTIDE SEQUENCE [LARGE SCALE GENOMIC DNA]</scope>
    <source>
        <strain evidence="6">JCM 17727</strain>
    </source>
</reference>
<dbReference type="CDD" id="cd13542">
    <property type="entry name" value="PBP2_FutA1_ilke"/>
    <property type="match status" value="1"/>
</dbReference>
<comment type="caution">
    <text evidence="5">The sequence shown here is derived from an EMBL/GenBank/DDBJ whole genome shotgun (WGS) entry which is preliminary data.</text>
</comment>
<feature type="compositionally biased region" description="Basic and acidic residues" evidence="3">
    <location>
        <begin position="27"/>
        <end position="48"/>
    </location>
</feature>
<feature type="chain" id="PRO_5046414988" evidence="4">
    <location>
        <begin position="22"/>
        <end position="362"/>
    </location>
</feature>
<dbReference type="PIRSF" id="PIRSF002825">
    <property type="entry name" value="CfbpA"/>
    <property type="match status" value="1"/>
</dbReference>
<protein>
    <submittedName>
        <fullName evidence="5">Extracellular solute-binding protein</fullName>
    </submittedName>
</protein>
<dbReference type="RefSeq" id="WP_223577034.1">
    <property type="nucleotide sequence ID" value="NZ_BAABFU010000001.1"/>
</dbReference>
<feature type="signal peptide" evidence="4">
    <location>
        <begin position="1"/>
        <end position="21"/>
    </location>
</feature>
<evidence type="ECO:0000256" key="1">
    <source>
        <dbReference type="ARBA" id="ARBA00008520"/>
    </source>
</evidence>
<dbReference type="Pfam" id="PF13343">
    <property type="entry name" value="SBP_bac_6"/>
    <property type="match status" value="1"/>
</dbReference>
<evidence type="ECO:0000256" key="3">
    <source>
        <dbReference type="SAM" id="MobiDB-lite"/>
    </source>
</evidence>
<accession>A0ABP8HW56</accession>
<name>A0ABP8HW56_9GAMM</name>
<sequence>MKTMNNWLVALAVGSALTLTACSDSEQDNKPANDQKVTESQESKAEKPAAEQKEIVVYSSRKEHLIKPFFEQFTKETGIPVVYITDGAAPLISRLKAEGERSPADILMTVDAGNLWQATQEGILQPIDSDVLESNIPESLQDPNNEWYGLTVRARTIVYSKERVNPEELTTYEALGDEQWKGRLCLRTSKKVYNQSLVAMLVARHGEEKAQEIVEGWVGNLATDPFSNDTKVMNAIEAGACDVGVVNTYYFGRLEKENPDIPLALFWPNQETSGVHVNISGAGITKHSSNVANATKLLEWLSSAEAQQMYAGHNMEYPANPEIKPVPEVEAWGSFKADDMNLSKAGELQPQAVKVMDRAGYK</sequence>
<dbReference type="PANTHER" id="PTHR30006:SF15">
    <property type="entry name" value="IRON-UTILIZATION PERIPLASMIC PROTEIN"/>
    <property type="match status" value="1"/>
</dbReference>
<gene>
    <name evidence="5" type="ORF">GCM10023150_06420</name>
</gene>
<dbReference type="PROSITE" id="PS51257">
    <property type="entry name" value="PROKAR_LIPOPROTEIN"/>
    <property type="match status" value="1"/>
</dbReference>
<dbReference type="SUPFAM" id="SSF53850">
    <property type="entry name" value="Periplasmic binding protein-like II"/>
    <property type="match status" value="1"/>
</dbReference>
<feature type="region of interest" description="Disordered" evidence="3">
    <location>
        <begin position="24"/>
        <end position="48"/>
    </location>
</feature>
<organism evidence="5 6">
    <name type="scientific">Kangiella taiwanensis</name>
    <dbReference type="NCBI Taxonomy" id="1079179"/>
    <lineage>
        <taxon>Bacteria</taxon>
        <taxon>Pseudomonadati</taxon>
        <taxon>Pseudomonadota</taxon>
        <taxon>Gammaproteobacteria</taxon>
        <taxon>Kangiellales</taxon>
        <taxon>Kangiellaceae</taxon>
        <taxon>Kangiella</taxon>
    </lineage>
</organism>
<dbReference type="EMBL" id="BAABFU010000001">
    <property type="protein sequence ID" value="GAA4345762.1"/>
    <property type="molecule type" value="Genomic_DNA"/>
</dbReference>
<dbReference type="PANTHER" id="PTHR30006">
    <property type="entry name" value="THIAMINE-BINDING PERIPLASMIC PROTEIN-RELATED"/>
    <property type="match status" value="1"/>
</dbReference>
<dbReference type="Gene3D" id="3.40.190.10">
    <property type="entry name" value="Periplasmic binding protein-like II"/>
    <property type="match status" value="2"/>
</dbReference>
<proteinExistence type="inferred from homology"/>